<organism evidence="3 4">
    <name type="scientific">Undibacterium macrobrachii</name>
    <dbReference type="NCBI Taxonomy" id="1119058"/>
    <lineage>
        <taxon>Bacteria</taxon>
        <taxon>Pseudomonadati</taxon>
        <taxon>Pseudomonadota</taxon>
        <taxon>Betaproteobacteria</taxon>
        <taxon>Burkholderiales</taxon>
        <taxon>Oxalobacteraceae</taxon>
        <taxon>Undibacterium</taxon>
    </lineage>
</organism>
<sequence>MAKLSLLLHSVRDALVRFILLKLKDMKLATLKDGTRDGQLIVVSRDLKTAQIADGIAATLQHALDDWNFIAPQLNEVYERLNAGRGINSFDFDPQNCMAPLPRAFQWADGSSYVNHVELVRKARNAEMPESFWHDPLMYQGGSDDFIGPMDDIELISEEWGIDFESEIAVITGDVPMGVKVQHASEHIRLLMLVNDVSLRNLIPAELAKGFGFFQSKPASSFSPVAVTPDELGEAWKDGKVHLPLRSTWNDNLVGQPNAGVDMVFSFPQLITHLCKTRNARAGTIIGSGTVSNKDPKKGYSCIAEKRALEMIANGEASTAFMKFGDKIRIEMLDKNGKSIFGAIEQSVVEYTKN</sequence>
<dbReference type="GO" id="GO:0016787">
    <property type="term" value="F:hydrolase activity"/>
    <property type="evidence" value="ECO:0007669"/>
    <property type="project" value="UniProtKB-KW"/>
</dbReference>
<evidence type="ECO:0000313" key="4">
    <source>
        <dbReference type="Proteomes" id="UP000620127"/>
    </source>
</evidence>
<dbReference type="Pfam" id="PF18288">
    <property type="entry name" value="FAA_hydro_N_2"/>
    <property type="match status" value="1"/>
</dbReference>
<dbReference type="Pfam" id="PF01557">
    <property type="entry name" value="FAA_hydrolase"/>
    <property type="match status" value="1"/>
</dbReference>
<evidence type="ECO:0000313" key="3">
    <source>
        <dbReference type="EMBL" id="GGX18902.1"/>
    </source>
</evidence>
<dbReference type="InterPro" id="IPR011234">
    <property type="entry name" value="Fumarylacetoacetase-like_C"/>
</dbReference>
<dbReference type="Proteomes" id="UP000620127">
    <property type="component" value="Unassembled WGS sequence"/>
</dbReference>
<dbReference type="Gene3D" id="3.90.850.10">
    <property type="entry name" value="Fumarylacetoacetase-like, C-terminal domain"/>
    <property type="match status" value="1"/>
</dbReference>
<dbReference type="SUPFAM" id="SSF56529">
    <property type="entry name" value="FAH"/>
    <property type="match status" value="1"/>
</dbReference>
<keyword evidence="4" id="KW-1185">Reference proteome</keyword>
<dbReference type="InterPro" id="IPR041072">
    <property type="entry name" value="FAA_hydro_N"/>
</dbReference>
<dbReference type="EMBL" id="BMYT01000004">
    <property type="protein sequence ID" value="GGX18902.1"/>
    <property type="molecule type" value="Genomic_DNA"/>
</dbReference>
<name>A0ABQ2XI70_9BURK</name>
<comment type="caution">
    <text evidence="3">The sequence shown here is derived from an EMBL/GenBank/DDBJ whole genome shotgun (WGS) entry which is preliminary data.</text>
</comment>
<dbReference type="PANTHER" id="PTHR43211:SF1">
    <property type="entry name" value="BLL6422 PROTEIN"/>
    <property type="match status" value="1"/>
</dbReference>
<gene>
    <name evidence="3" type="ORF">GCM10011282_26360</name>
</gene>
<accession>A0ABQ2XI70</accession>
<proteinExistence type="predicted"/>
<protein>
    <submittedName>
        <fullName evidence="3">Fumarylacetoacetate (FAA) hydrolase</fullName>
    </submittedName>
</protein>
<dbReference type="InterPro" id="IPR036663">
    <property type="entry name" value="Fumarylacetoacetase_C_sf"/>
</dbReference>
<reference evidence="4" key="1">
    <citation type="journal article" date="2019" name="Int. J. Syst. Evol. Microbiol.">
        <title>The Global Catalogue of Microorganisms (GCM) 10K type strain sequencing project: providing services to taxonomists for standard genome sequencing and annotation.</title>
        <authorList>
            <consortium name="The Broad Institute Genomics Platform"/>
            <consortium name="The Broad Institute Genome Sequencing Center for Infectious Disease"/>
            <person name="Wu L."/>
            <person name="Ma J."/>
        </authorList>
    </citation>
    <scope>NUCLEOTIDE SEQUENCE [LARGE SCALE GENOMIC DNA]</scope>
    <source>
        <strain evidence="4">KCTC 23916</strain>
    </source>
</reference>
<keyword evidence="3" id="KW-0378">Hydrolase</keyword>
<feature type="domain" description="Fumarylacetoacetase-like C-terminal" evidence="1">
    <location>
        <begin position="107"/>
        <end position="348"/>
    </location>
</feature>
<dbReference type="PANTHER" id="PTHR43211">
    <property type="entry name" value="FUMARYLACETOACETATE HYDROLASE"/>
    <property type="match status" value="1"/>
</dbReference>
<evidence type="ECO:0000259" key="2">
    <source>
        <dbReference type="Pfam" id="PF18288"/>
    </source>
</evidence>
<evidence type="ECO:0000259" key="1">
    <source>
        <dbReference type="Pfam" id="PF01557"/>
    </source>
</evidence>
<feature type="domain" description="Fumarylacetoacetase N-terminal" evidence="2">
    <location>
        <begin position="26"/>
        <end position="103"/>
    </location>
</feature>